<reference evidence="1 2" key="1">
    <citation type="submission" date="2020-08" db="EMBL/GenBank/DDBJ databases">
        <title>Genomic Encyclopedia of Type Strains, Phase IV (KMG-IV): sequencing the most valuable type-strain genomes for metagenomic binning, comparative biology and taxonomic classification.</title>
        <authorList>
            <person name="Goeker M."/>
        </authorList>
    </citation>
    <scope>NUCLEOTIDE SEQUENCE [LARGE SCALE GENOMIC DNA]</scope>
    <source>
        <strain evidence="1 2">DSM 101730</strain>
    </source>
</reference>
<name>A0A840SHI0_9RHOB</name>
<keyword evidence="2" id="KW-1185">Reference proteome</keyword>
<evidence type="ECO:0000313" key="2">
    <source>
        <dbReference type="Proteomes" id="UP000549457"/>
    </source>
</evidence>
<proteinExistence type="predicted"/>
<dbReference type="RefSeq" id="WP_184147716.1">
    <property type="nucleotide sequence ID" value="NZ_JACHFM010000001.1"/>
</dbReference>
<evidence type="ECO:0000313" key="1">
    <source>
        <dbReference type="EMBL" id="MBB5221337.1"/>
    </source>
</evidence>
<gene>
    <name evidence="1" type="ORF">HNP73_001258</name>
</gene>
<dbReference type="AlphaFoldDB" id="A0A840SHI0"/>
<dbReference type="EMBL" id="JACHFM010000001">
    <property type="protein sequence ID" value="MBB5221337.1"/>
    <property type="molecule type" value="Genomic_DNA"/>
</dbReference>
<organism evidence="1 2">
    <name type="scientific">Amaricoccus macauensis</name>
    <dbReference type="NCBI Taxonomy" id="57001"/>
    <lineage>
        <taxon>Bacteria</taxon>
        <taxon>Pseudomonadati</taxon>
        <taxon>Pseudomonadota</taxon>
        <taxon>Alphaproteobacteria</taxon>
        <taxon>Rhodobacterales</taxon>
        <taxon>Paracoccaceae</taxon>
        <taxon>Amaricoccus</taxon>
    </lineage>
</organism>
<sequence>MDLERDEPEAGLTPPEQALWWVAKGGFAVGPAWERAHEIAQASEGVAAYDRVHALLHWIEGDRSNSDYWYRRAGKARAGADPRADWEAQVADLQRA</sequence>
<protein>
    <submittedName>
        <fullName evidence="1">Uncharacterized protein</fullName>
    </submittedName>
</protein>
<dbReference type="Proteomes" id="UP000549457">
    <property type="component" value="Unassembled WGS sequence"/>
</dbReference>
<accession>A0A840SHI0</accession>
<comment type="caution">
    <text evidence="1">The sequence shown here is derived from an EMBL/GenBank/DDBJ whole genome shotgun (WGS) entry which is preliminary data.</text>
</comment>